<keyword evidence="2" id="KW-0472">Membrane</keyword>
<evidence type="ECO:0000256" key="2">
    <source>
        <dbReference type="SAM" id="Phobius"/>
    </source>
</evidence>
<dbReference type="EMBL" id="PYBW01000055">
    <property type="protein sequence ID" value="PYC77848.1"/>
    <property type="molecule type" value="Genomic_DNA"/>
</dbReference>
<proteinExistence type="predicted"/>
<sequence>MGDGRDTVYGWGGAEPAAAGQPDWAALADRHEREQKRRRQLRVVGGTVAAVLAVGAVTVAAVAATGSGRSGHGLAADGTSASPGNPVTAPDTAAPDGAAPGVGASASAQAGASAAGSAQAFPSAAAASASAPVSAAGSTKPTGSAPGAPAPAPTSAADPLTVISAAATDSAPLDPTTLFAAGTLTVNGRTWTRLATRTDTVCWQATTGHLGDVLAASNCRALLRATYTSGNSAVTVGVAVTDSKAQADAAIAANKGQIQGLVPADSASYCVSEGCANTHASIGRYDYYTVQGTVKPAGNTPDAIANAAAPTLADYARTQLLARGQRPA</sequence>
<dbReference type="AlphaFoldDB" id="A0A2V4NCK4"/>
<evidence type="ECO:0000256" key="1">
    <source>
        <dbReference type="SAM" id="MobiDB-lite"/>
    </source>
</evidence>
<gene>
    <name evidence="3" type="ORF">C7C46_17930</name>
</gene>
<feature type="region of interest" description="Disordered" evidence="1">
    <location>
        <begin position="134"/>
        <end position="156"/>
    </location>
</feature>
<dbReference type="Proteomes" id="UP000248039">
    <property type="component" value="Unassembled WGS sequence"/>
</dbReference>
<evidence type="ECO:0000313" key="3">
    <source>
        <dbReference type="EMBL" id="PYC77848.1"/>
    </source>
</evidence>
<name>A0A2V4NCK4_9ACTN</name>
<evidence type="ECO:0000313" key="4">
    <source>
        <dbReference type="Proteomes" id="UP000248039"/>
    </source>
</evidence>
<dbReference type="RefSeq" id="WP_110670857.1">
    <property type="nucleotide sequence ID" value="NZ_PYBW01000055.1"/>
</dbReference>
<keyword evidence="2" id="KW-0812">Transmembrane</keyword>
<dbReference type="OrthoDB" id="3874183at2"/>
<keyword evidence="2" id="KW-1133">Transmembrane helix</keyword>
<comment type="caution">
    <text evidence="3">The sequence shown here is derived from an EMBL/GenBank/DDBJ whole genome shotgun (WGS) entry which is preliminary data.</text>
</comment>
<protein>
    <submittedName>
        <fullName evidence="3">Uncharacterized protein</fullName>
    </submittedName>
</protein>
<reference evidence="3 4" key="1">
    <citation type="submission" date="2018-03" db="EMBL/GenBank/DDBJ databases">
        <title>Bioinformatic expansion and discovery of thiopeptide antibiotics.</title>
        <authorList>
            <person name="Schwalen C.J."/>
            <person name="Hudson G.A."/>
            <person name="Mitchell D.A."/>
        </authorList>
    </citation>
    <scope>NUCLEOTIDE SEQUENCE [LARGE SCALE GENOMIC DNA]</scope>
    <source>
        <strain evidence="3 4">ATCC 21389</strain>
    </source>
</reference>
<feature type="compositionally biased region" description="Low complexity" evidence="1">
    <location>
        <begin position="86"/>
        <end position="104"/>
    </location>
</feature>
<accession>A0A2V4NCK4</accession>
<organism evidence="3 4">
    <name type="scientific">Streptomyces tateyamensis</name>
    <dbReference type="NCBI Taxonomy" id="565073"/>
    <lineage>
        <taxon>Bacteria</taxon>
        <taxon>Bacillati</taxon>
        <taxon>Actinomycetota</taxon>
        <taxon>Actinomycetes</taxon>
        <taxon>Kitasatosporales</taxon>
        <taxon>Streptomycetaceae</taxon>
        <taxon>Streptomyces</taxon>
    </lineage>
</organism>
<feature type="transmembrane region" description="Helical" evidence="2">
    <location>
        <begin position="43"/>
        <end position="64"/>
    </location>
</feature>
<feature type="region of interest" description="Disordered" evidence="1">
    <location>
        <begin position="1"/>
        <end position="22"/>
    </location>
</feature>
<feature type="region of interest" description="Disordered" evidence="1">
    <location>
        <begin position="67"/>
        <end position="104"/>
    </location>
</feature>
<keyword evidence="4" id="KW-1185">Reference proteome</keyword>